<keyword evidence="2" id="KW-1134">Transmembrane beta strand</keyword>
<name>A0A9D9HBT0_9BACT</name>
<keyword evidence="2" id="KW-0998">Cell outer membrane</keyword>
<dbReference type="InterPro" id="IPR008969">
    <property type="entry name" value="CarboxyPept-like_regulatory"/>
</dbReference>
<sequence length="987" mass="108784">MKTTLLILLELLLCAMPVAVSAQTEEKSDVTVSGVVTSSEDGLPLVGVVVMSSAGGGVSTSDDGSYSCTVPAGTVLSFHAISYQTVEYIVPSGVRSVTYDVALESDSQLLEETVVVAYGVRKKGTITGSVSSVKSEKIESTPTAAFDQALQGQVPGLTVLSSTGEPSASATMLIRGSNSINSGTAPLYILDGAAISASEFNAINPSDIESISVLKDASSTSIYGARASNGVIVITTKRGRIADKPTITFRTQLGFSNVAHGQWNLMNTAERIQYEKEIGIDAGKDYDALSQIDVNWEDVVYNDAAMLQNYELSVSGATEKTNYYISGAYYDQEGVAIGSNFNRYSIRANVEQRAAKWLTVGTNTMLNYQGIEQADEGAPSVVTPISAAQFMLPYWDPYNADGSVAISGSTDPDKRWNGDGVNPIDWLEKNPRTYKRYKVFSSIFAEARPIEGLSIRSQFTVDYTHTTGYGQSFPDFIPNQEQGTAQRLSTDGITLSVTNTIGYQFDIDHTHSFNFMVGQEGIDYHYEDFSILTAGQNNHYMTNVTTGSRATSWSDTTDDDYGFLSFFARAEYNYANKYYLELSGRADASSRFGRDGRWAGFGSVGLMWNLLNEDFMAPSRSWLTYAQIALSSGTSGNSEIPNYNHLALVGSAGDYVGTPGLAPISQGNENLSWESTWTTNLAFHFAFWNRLNVDLELYNKYTYNLLMLVPQSYSDNGFGSNWDNIGAMTNRGAELNVSGTALQIGDFSWLLNANVSYNNNCISELYSGVQEYELANTNLKLVVGHDSGEFFLNRFAGVNPANGDALWYTKDGEITNELRDEDRVMLGKSYNAPWAGGFGTTFAWKGLSLSAQFSWVADRWMINNDRFYQESNGRYQTYNQSVKLLDRWKQPGDISETPRHGVYMEFDDRLLEDASFLRLKNLMLAYQFPAPLIRKTGFIDGLRVYFQAQNLFTFTNFSGLDPEGTSNIYIARYPMSRQFTFGLDLTF</sequence>
<dbReference type="PROSITE" id="PS52016">
    <property type="entry name" value="TONB_DEPENDENT_REC_3"/>
    <property type="match status" value="1"/>
</dbReference>
<dbReference type="GO" id="GO:0015344">
    <property type="term" value="F:siderophore uptake transmembrane transporter activity"/>
    <property type="evidence" value="ECO:0007669"/>
    <property type="project" value="TreeGrafter"/>
</dbReference>
<dbReference type="PANTHER" id="PTHR30069">
    <property type="entry name" value="TONB-DEPENDENT OUTER MEMBRANE RECEPTOR"/>
    <property type="match status" value="1"/>
</dbReference>
<gene>
    <name evidence="7" type="ORF">IAC29_03885</name>
</gene>
<evidence type="ECO:0000256" key="2">
    <source>
        <dbReference type="PROSITE-ProRule" id="PRU01360"/>
    </source>
</evidence>
<feature type="domain" description="TonB-dependent receptor plug" evidence="6">
    <location>
        <begin position="125"/>
        <end position="231"/>
    </location>
</feature>
<evidence type="ECO:0000259" key="6">
    <source>
        <dbReference type="Pfam" id="PF07715"/>
    </source>
</evidence>
<dbReference type="SUPFAM" id="SSF56935">
    <property type="entry name" value="Porins"/>
    <property type="match status" value="1"/>
</dbReference>
<evidence type="ECO:0000256" key="3">
    <source>
        <dbReference type="RuleBase" id="RU003357"/>
    </source>
</evidence>
<keyword evidence="2" id="KW-0812">Transmembrane</keyword>
<organism evidence="7 8">
    <name type="scientific">Candidatus Cryptobacteroides merdigallinarum</name>
    <dbReference type="NCBI Taxonomy" id="2840770"/>
    <lineage>
        <taxon>Bacteria</taxon>
        <taxon>Pseudomonadati</taxon>
        <taxon>Bacteroidota</taxon>
        <taxon>Bacteroidia</taxon>
        <taxon>Bacteroidales</taxon>
        <taxon>Candidatus Cryptobacteroides</taxon>
    </lineage>
</organism>
<reference evidence="7" key="2">
    <citation type="journal article" date="2021" name="PeerJ">
        <title>Extensive microbial diversity within the chicken gut microbiome revealed by metagenomics and culture.</title>
        <authorList>
            <person name="Gilroy R."/>
            <person name="Ravi A."/>
            <person name="Getino M."/>
            <person name="Pursley I."/>
            <person name="Horton D.L."/>
            <person name="Alikhan N.F."/>
            <person name="Baker D."/>
            <person name="Gharbi K."/>
            <person name="Hall N."/>
            <person name="Watson M."/>
            <person name="Adriaenssens E.M."/>
            <person name="Foster-Nyarko E."/>
            <person name="Jarju S."/>
            <person name="Secka A."/>
            <person name="Antonio M."/>
            <person name="Oren A."/>
            <person name="Chaudhuri R.R."/>
            <person name="La Ragione R."/>
            <person name="Hildebrand F."/>
            <person name="Pallen M.J."/>
        </authorList>
    </citation>
    <scope>NUCLEOTIDE SEQUENCE</scope>
    <source>
        <strain evidence="7">20514</strain>
    </source>
</reference>
<proteinExistence type="inferred from homology"/>
<dbReference type="InterPro" id="IPR037066">
    <property type="entry name" value="Plug_dom_sf"/>
</dbReference>
<keyword evidence="2 3" id="KW-0472">Membrane</keyword>
<dbReference type="InterPro" id="IPR012910">
    <property type="entry name" value="Plug_dom"/>
</dbReference>
<comment type="similarity">
    <text evidence="2 3">Belongs to the TonB-dependent receptor family.</text>
</comment>
<reference evidence="7" key="1">
    <citation type="submission" date="2020-10" db="EMBL/GenBank/DDBJ databases">
        <authorList>
            <person name="Gilroy R."/>
        </authorList>
    </citation>
    <scope>NUCLEOTIDE SEQUENCE</scope>
    <source>
        <strain evidence="7">20514</strain>
    </source>
</reference>
<dbReference type="PANTHER" id="PTHR30069:SF29">
    <property type="entry name" value="HEMOGLOBIN AND HEMOGLOBIN-HAPTOGLOBIN-BINDING PROTEIN 1-RELATED"/>
    <property type="match status" value="1"/>
</dbReference>
<dbReference type="FunFam" id="2.170.130.10:FF:000003">
    <property type="entry name" value="SusC/RagA family TonB-linked outer membrane protein"/>
    <property type="match status" value="1"/>
</dbReference>
<dbReference type="NCBIfam" id="TIGR04057">
    <property type="entry name" value="SusC_RagA_signa"/>
    <property type="match status" value="1"/>
</dbReference>
<feature type="signal peptide" evidence="4">
    <location>
        <begin position="1"/>
        <end position="22"/>
    </location>
</feature>
<comment type="caution">
    <text evidence="7">The sequence shown here is derived from an EMBL/GenBank/DDBJ whole genome shotgun (WGS) entry which is preliminary data.</text>
</comment>
<evidence type="ECO:0000259" key="5">
    <source>
        <dbReference type="Pfam" id="PF00593"/>
    </source>
</evidence>
<dbReference type="InterPro" id="IPR023997">
    <property type="entry name" value="TonB-dep_OMP_SusC/RagA_CS"/>
</dbReference>
<keyword evidence="7" id="KW-0675">Receptor</keyword>
<dbReference type="InterPro" id="IPR039426">
    <property type="entry name" value="TonB-dep_rcpt-like"/>
</dbReference>
<accession>A0A9D9HBT0</accession>
<dbReference type="NCBIfam" id="TIGR04056">
    <property type="entry name" value="OMP_RagA_SusC"/>
    <property type="match status" value="1"/>
</dbReference>
<keyword evidence="1 4" id="KW-0732">Signal</keyword>
<evidence type="ECO:0000256" key="1">
    <source>
        <dbReference type="ARBA" id="ARBA00022729"/>
    </source>
</evidence>
<feature type="chain" id="PRO_5038964211" evidence="4">
    <location>
        <begin position="23"/>
        <end position="987"/>
    </location>
</feature>
<dbReference type="Pfam" id="PF00593">
    <property type="entry name" value="TonB_dep_Rec_b-barrel"/>
    <property type="match status" value="1"/>
</dbReference>
<dbReference type="Gene3D" id="2.170.130.10">
    <property type="entry name" value="TonB-dependent receptor, plug domain"/>
    <property type="match status" value="1"/>
</dbReference>
<comment type="subcellular location">
    <subcellularLocation>
        <location evidence="2">Cell outer membrane</location>
        <topology evidence="2">Multi-pass membrane protein</topology>
    </subcellularLocation>
</comment>
<dbReference type="Proteomes" id="UP000810252">
    <property type="component" value="Unassembled WGS sequence"/>
</dbReference>
<dbReference type="GO" id="GO:0009279">
    <property type="term" value="C:cell outer membrane"/>
    <property type="evidence" value="ECO:0007669"/>
    <property type="project" value="UniProtKB-SubCell"/>
</dbReference>
<keyword evidence="2" id="KW-0813">Transport</keyword>
<dbReference type="SUPFAM" id="SSF49464">
    <property type="entry name" value="Carboxypeptidase regulatory domain-like"/>
    <property type="match status" value="1"/>
</dbReference>
<dbReference type="InterPro" id="IPR023996">
    <property type="entry name" value="TonB-dep_OMP_SusC/RagA"/>
</dbReference>
<dbReference type="GO" id="GO:0044718">
    <property type="term" value="P:siderophore transmembrane transport"/>
    <property type="evidence" value="ECO:0007669"/>
    <property type="project" value="TreeGrafter"/>
</dbReference>
<dbReference type="InterPro" id="IPR000531">
    <property type="entry name" value="Beta-barrel_TonB"/>
</dbReference>
<dbReference type="AlphaFoldDB" id="A0A9D9HBT0"/>
<evidence type="ECO:0000313" key="7">
    <source>
        <dbReference type="EMBL" id="MBO8448395.1"/>
    </source>
</evidence>
<keyword evidence="3" id="KW-0798">TonB box</keyword>
<protein>
    <submittedName>
        <fullName evidence="7">TonB-dependent receptor</fullName>
    </submittedName>
</protein>
<dbReference type="Pfam" id="PF07715">
    <property type="entry name" value="Plug"/>
    <property type="match status" value="1"/>
</dbReference>
<dbReference type="EMBL" id="JADIMQ010000053">
    <property type="protein sequence ID" value="MBO8448395.1"/>
    <property type="molecule type" value="Genomic_DNA"/>
</dbReference>
<feature type="domain" description="TonB-dependent receptor-like beta-barrel" evidence="5">
    <location>
        <begin position="409"/>
        <end position="951"/>
    </location>
</feature>
<evidence type="ECO:0000256" key="4">
    <source>
        <dbReference type="SAM" id="SignalP"/>
    </source>
</evidence>
<evidence type="ECO:0000313" key="8">
    <source>
        <dbReference type="Proteomes" id="UP000810252"/>
    </source>
</evidence>